<protein>
    <submittedName>
        <fullName evidence="1">Uncharacterized protein</fullName>
    </submittedName>
</protein>
<name>A0ABS9SHC5_9BACT</name>
<dbReference type="Proteomes" id="UP001202248">
    <property type="component" value="Unassembled WGS sequence"/>
</dbReference>
<sequence length="172" mass="19131">MSQSLMMFALTADGSLEEDEKGKFFWIKSYDVEVYQPIDQSGLPNGNPRAGTIHLVLYMGTENDLQLVEQWIVAAGYMKSGTIAPDPDSHINTFDFGLLFYNAFCIRYRQTYDSVYNASDGSSPCLIHLTISAQTIVFLASDEKLVNEWPGVPPAQIESKSSAPISNKLDFD</sequence>
<dbReference type="EMBL" id="JAKWBL010000001">
    <property type="protein sequence ID" value="MCH5597559.1"/>
    <property type="molecule type" value="Genomic_DNA"/>
</dbReference>
<reference evidence="1 2" key="1">
    <citation type="submission" date="2022-02" db="EMBL/GenBank/DDBJ databases">
        <authorList>
            <person name="Min J."/>
        </authorList>
    </citation>
    <scope>NUCLEOTIDE SEQUENCE [LARGE SCALE GENOMIC DNA]</scope>
    <source>
        <strain evidence="1 2">GR10-1</strain>
    </source>
</reference>
<comment type="caution">
    <text evidence="1">The sequence shown here is derived from an EMBL/GenBank/DDBJ whole genome shotgun (WGS) entry which is preliminary data.</text>
</comment>
<evidence type="ECO:0000313" key="1">
    <source>
        <dbReference type="EMBL" id="MCH5597559.1"/>
    </source>
</evidence>
<dbReference type="InterPro" id="IPR041408">
    <property type="entry name" value="Hcp_Tssd"/>
</dbReference>
<gene>
    <name evidence="1" type="ORF">MKP09_06380</name>
</gene>
<dbReference type="RefSeq" id="WP_240826939.1">
    <property type="nucleotide sequence ID" value="NZ_JAKWBL010000001.1"/>
</dbReference>
<evidence type="ECO:0000313" key="2">
    <source>
        <dbReference type="Proteomes" id="UP001202248"/>
    </source>
</evidence>
<dbReference type="Pfam" id="PF17642">
    <property type="entry name" value="TssD"/>
    <property type="match status" value="1"/>
</dbReference>
<keyword evidence="2" id="KW-1185">Reference proteome</keyword>
<organism evidence="1 2">
    <name type="scientific">Niabella ginsengisoli</name>
    <dbReference type="NCBI Taxonomy" id="522298"/>
    <lineage>
        <taxon>Bacteria</taxon>
        <taxon>Pseudomonadati</taxon>
        <taxon>Bacteroidota</taxon>
        <taxon>Chitinophagia</taxon>
        <taxon>Chitinophagales</taxon>
        <taxon>Chitinophagaceae</taxon>
        <taxon>Niabella</taxon>
    </lineage>
</organism>
<accession>A0ABS9SHC5</accession>
<proteinExistence type="predicted"/>